<dbReference type="Pfam" id="PF00479">
    <property type="entry name" value="G6PD_N"/>
    <property type="match status" value="1"/>
</dbReference>
<evidence type="ECO:0000259" key="9">
    <source>
        <dbReference type="Pfam" id="PF02781"/>
    </source>
</evidence>
<dbReference type="PANTHER" id="PTHR23429">
    <property type="entry name" value="GLUCOSE-6-PHOSPHATE 1-DEHYDROGENASE G6PD"/>
    <property type="match status" value="1"/>
</dbReference>
<comment type="function">
    <text evidence="7">Catalyzes the oxidation of glucose 6-phosphate to 6-phosphogluconolactone.</text>
</comment>
<dbReference type="Gene3D" id="3.30.360.10">
    <property type="entry name" value="Dihydrodipicolinate Reductase, domain 2"/>
    <property type="match status" value="1"/>
</dbReference>
<organism evidence="10 11">
    <name type="scientific">Bombella saccharophila</name>
    <dbReference type="NCBI Taxonomy" id="2967338"/>
    <lineage>
        <taxon>Bacteria</taxon>
        <taxon>Pseudomonadati</taxon>
        <taxon>Pseudomonadota</taxon>
        <taxon>Alphaproteobacteria</taxon>
        <taxon>Acetobacterales</taxon>
        <taxon>Acetobacteraceae</taxon>
        <taxon>Bombella</taxon>
    </lineage>
</organism>
<dbReference type="Pfam" id="PF02781">
    <property type="entry name" value="G6PD_C"/>
    <property type="match status" value="1"/>
</dbReference>
<protein>
    <recommendedName>
        <fullName evidence="7">Glucose-6-phosphate 1-dehydrogenase</fullName>
        <shortName evidence="7">G6PD</shortName>
        <ecNumber evidence="7">1.1.1.49</ecNumber>
    </recommendedName>
</protein>
<feature type="binding site" evidence="7">
    <location>
        <position position="239"/>
    </location>
    <ligand>
        <name>substrate</name>
    </ligand>
</feature>
<feature type="binding site" evidence="7">
    <location>
        <position position="186"/>
    </location>
    <ligand>
        <name>substrate</name>
    </ligand>
</feature>
<comment type="caution">
    <text evidence="7">Lacks conserved residue(s) required for the propagation of feature annotation.</text>
</comment>
<accession>A0ABT3W5J6</accession>
<comment type="similarity">
    <text evidence="2 7">Belongs to the glucose-6-phosphate dehydrogenase family.</text>
</comment>
<proteinExistence type="inferred from homology"/>
<dbReference type="HAMAP" id="MF_00966">
    <property type="entry name" value="G6PD"/>
    <property type="match status" value="1"/>
</dbReference>
<evidence type="ECO:0000256" key="5">
    <source>
        <dbReference type="ARBA" id="ARBA00023002"/>
    </source>
</evidence>
<keyword evidence="3 7" id="KW-0313">Glucose metabolism</keyword>
<keyword evidence="6 7" id="KW-0119">Carbohydrate metabolism</keyword>
<feature type="binding site" evidence="7">
    <location>
        <position position="182"/>
    </location>
    <ligand>
        <name>substrate</name>
    </ligand>
</feature>
<feature type="binding site" evidence="7">
    <location>
        <position position="152"/>
    </location>
    <ligand>
        <name>NADP(+)</name>
        <dbReference type="ChEBI" id="CHEBI:58349"/>
    </ligand>
</feature>
<dbReference type="InterPro" id="IPR022675">
    <property type="entry name" value="G6P_DH_C"/>
</dbReference>
<feature type="active site" description="Proton acceptor" evidence="7">
    <location>
        <position position="244"/>
    </location>
</feature>
<dbReference type="InterPro" id="IPR036291">
    <property type="entry name" value="NAD(P)-bd_dom_sf"/>
</dbReference>
<evidence type="ECO:0000256" key="7">
    <source>
        <dbReference type="HAMAP-Rule" id="MF_00966"/>
    </source>
</evidence>
<name>A0ABT3W5J6_9PROT</name>
<evidence type="ECO:0000259" key="8">
    <source>
        <dbReference type="Pfam" id="PF00479"/>
    </source>
</evidence>
<dbReference type="SUPFAM" id="SSF51735">
    <property type="entry name" value="NAD(P)-binding Rossmann-fold domains"/>
    <property type="match status" value="1"/>
</dbReference>
<feature type="domain" description="Glucose-6-phosphate dehydrogenase NAD-binding" evidence="8">
    <location>
        <begin position="13"/>
        <end position="190"/>
    </location>
</feature>
<evidence type="ECO:0000313" key="10">
    <source>
        <dbReference type="EMBL" id="MCX5614349.1"/>
    </source>
</evidence>
<feature type="binding site" evidence="7">
    <location>
        <position position="220"/>
    </location>
    <ligand>
        <name>substrate</name>
    </ligand>
</feature>
<gene>
    <name evidence="7 10" type="primary">zwf</name>
    <name evidence="10" type="ORF">NQF64_03690</name>
</gene>
<dbReference type="PIRSF" id="PIRSF000110">
    <property type="entry name" value="G6PD"/>
    <property type="match status" value="1"/>
</dbReference>
<comment type="catalytic activity">
    <reaction evidence="7">
        <text>D-glucose 6-phosphate + NADP(+) = 6-phospho-D-glucono-1,5-lactone + NADPH + H(+)</text>
        <dbReference type="Rhea" id="RHEA:15841"/>
        <dbReference type="ChEBI" id="CHEBI:15378"/>
        <dbReference type="ChEBI" id="CHEBI:57783"/>
        <dbReference type="ChEBI" id="CHEBI:57955"/>
        <dbReference type="ChEBI" id="CHEBI:58349"/>
        <dbReference type="ChEBI" id="CHEBI:61548"/>
        <dbReference type="EC" id="1.1.1.49"/>
    </reaction>
</comment>
<evidence type="ECO:0000313" key="11">
    <source>
        <dbReference type="Proteomes" id="UP001165648"/>
    </source>
</evidence>
<feature type="binding site" evidence="7">
    <location>
        <position position="50"/>
    </location>
    <ligand>
        <name>NADP(+)</name>
        <dbReference type="ChEBI" id="CHEBI:58349"/>
    </ligand>
</feature>
<dbReference type="SUPFAM" id="SSF55347">
    <property type="entry name" value="Glyceraldehyde-3-phosphate dehydrogenase-like, C-terminal domain"/>
    <property type="match status" value="1"/>
</dbReference>
<dbReference type="Proteomes" id="UP001165648">
    <property type="component" value="Unassembled WGS sequence"/>
</dbReference>
<evidence type="ECO:0000256" key="4">
    <source>
        <dbReference type="ARBA" id="ARBA00022857"/>
    </source>
</evidence>
<dbReference type="InterPro" id="IPR022674">
    <property type="entry name" value="G6P_DH_NAD-bd"/>
</dbReference>
<dbReference type="EC" id="1.1.1.49" evidence="7"/>
<evidence type="ECO:0000256" key="6">
    <source>
        <dbReference type="ARBA" id="ARBA00023277"/>
    </source>
</evidence>
<dbReference type="InterPro" id="IPR019796">
    <property type="entry name" value="G6P_DH_AS"/>
</dbReference>
<keyword evidence="4 7" id="KW-0521">NADP</keyword>
<feature type="domain" description="Glucose-6-phosphate dehydrogenase C-terminal" evidence="9">
    <location>
        <begin position="194"/>
        <end position="486"/>
    </location>
</feature>
<dbReference type="PROSITE" id="PS00069">
    <property type="entry name" value="G6P_DEHYDROGENASE"/>
    <property type="match status" value="1"/>
</dbReference>
<reference evidence="10 11" key="1">
    <citation type="submission" date="2022-07" db="EMBL/GenBank/DDBJ databases">
        <title>Bombella genomes.</title>
        <authorList>
            <person name="Harer L."/>
            <person name="Styblova S."/>
            <person name="Ehrmann M."/>
        </authorList>
    </citation>
    <scope>NUCLEOTIDE SEQUENCE [LARGE SCALE GENOMIC DNA]</scope>
    <source>
        <strain evidence="10 11">TMW 2.2558</strain>
    </source>
</reference>
<comment type="pathway">
    <text evidence="1 7">Carbohydrate degradation; pentose phosphate pathway; D-ribulose 5-phosphate from D-glucose 6-phosphate (oxidative stage): step 1/3.</text>
</comment>
<evidence type="ECO:0000256" key="1">
    <source>
        <dbReference type="ARBA" id="ARBA00004937"/>
    </source>
</evidence>
<dbReference type="PRINTS" id="PR00079">
    <property type="entry name" value="G6PDHDRGNASE"/>
</dbReference>
<keyword evidence="5 7" id="KW-0560">Oxidoreductase</keyword>
<comment type="caution">
    <text evidence="10">The sequence shown here is derived from an EMBL/GenBank/DDBJ whole genome shotgun (WGS) entry which is preliminary data.</text>
</comment>
<evidence type="ECO:0000256" key="2">
    <source>
        <dbReference type="ARBA" id="ARBA00009975"/>
    </source>
</evidence>
<evidence type="ECO:0000256" key="3">
    <source>
        <dbReference type="ARBA" id="ARBA00022526"/>
    </source>
</evidence>
<feature type="binding site" evidence="7">
    <location>
        <position position="342"/>
    </location>
    <ligand>
        <name>substrate</name>
    </ligand>
</feature>
<dbReference type="InterPro" id="IPR001282">
    <property type="entry name" value="G6P_DH"/>
</dbReference>
<feature type="binding site" evidence="7">
    <location>
        <position position="347"/>
    </location>
    <ligand>
        <name>substrate</name>
    </ligand>
</feature>
<dbReference type="RefSeq" id="WP_099027185.1">
    <property type="nucleotide sequence ID" value="NZ_JANIDW010000001.1"/>
</dbReference>
<dbReference type="Gene3D" id="3.40.50.720">
    <property type="entry name" value="NAD(P)-binding Rossmann-like Domain"/>
    <property type="match status" value="1"/>
</dbReference>
<dbReference type="EMBL" id="JANIDW010000001">
    <property type="protein sequence ID" value="MCX5614349.1"/>
    <property type="molecule type" value="Genomic_DNA"/>
</dbReference>
<sequence>MAHSQQTAPFDYVIFGATGDLTMRKLLPALYNQLRIGHVPEDARIIGTARSELSTEEYRTRAQEALEHFLPAPHKDAALIERFLKKIHYVTLDGTKEDPASWDDLHTVLKQSPADRIRVFYFSTAPQLFEAISENLHRFSFITPQSRVVLEKPIGTDSASARAINEGVSRFFKEEQIFRIDHYLGKETVQDIIALRFANPVFNAVWSAEHIQSIQITAAETVGVEGRAAYYDTSGALRDMIQNHLLQVLSLCAMEAPADLGADSVRDAKVKVLKALRPIPPEKVASETLRAQYITGTMDDVKVPGYLEELGDNSNTETYAVMRAYVDTPRWKDVPFYIRTAKRSHKKVSEVVVTFKKTASSLFGKDGEHNRLVIRLQPNEGFGLALNIKNPSAADFSLQHGAMDGRFAPADGSLIPDSYERLMLDAVRGYPALFIRRDEVEAAWAWVEPTLQTWAANKVPMTHYPAGSYGPKEARAFIATTGDAWHEDMKN</sequence>
<dbReference type="NCBIfam" id="TIGR00871">
    <property type="entry name" value="zwf"/>
    <property type="match status" value="1"/>
</dbReference>
<dbReference type="PANTHER" id="PTHR23429:SF0">
    <property type="entry name" value="GLUCOSE-6-PHOSPHATE 1-DEHYDROGENASE"/>
    <property type="match status" value="1"/>
</dbReference>
<keyword evidence="11" id="KW-1185">Reference proteome</keyword>